<sequence length="122" mass="13619">MDEAIGIEKIEQAIVNSPAVLAAVMERAAEARQFWVDYWEAFDHPYSRTHTLRSGYVENPGDYANSIRVKFMRTPEGAPMARITAHDYKAHWIEYGSAHMPEFACRAATVAHFGGTGKSISS</sequence>
<proteinExistence type="predicted"/>
<gene>
    <name evidence="1" type="ORF">H7K45_20785</name>
</gene>
<keyword evidence="2" id="KW-1185">Reference proteome</keyword>
<dbReference type="Proteomes" id="UP001141629">
    <property type="component" value="Unassembled WGS sequence"/>
</dbReference>
<name>A0A9X3C2N2_9MYCO</name>
<reference evidence="1" key="1">
    <citation type="submission" date="2020-07" db="EMBL/GenBank/DDBJ databases">
        <authorList>
            <person name="Pettersson B.M.F."/>
            <person name="Behra P.R.K."/>
            <person name="Ramesh M."/>
            <person name="Das S."/>
            <person name="Dasgupta S."/>
            <person name="Kirsebom L.A."/>
        </authorList>
    </citation>
    <scope>NUCLEOTIDE SEQUENCE</scope>
    <source>
        <strain evidence="1">DSM 44838</strain>
    </source>
</reference>
<evidence type="ECO:0000313" key="1">
    <source>
        <dbReference type="EMBL" id="MCV7422993.1"/>
    </source>
</evidence>
<dbReference type="EMBL" id="JACKVK010000011">
    <property type="protein sequence ID" value="MCV7422993.1"/>
    <property type="molecule type" value="Genomic_DNA"/>
</dbReference>
<reference evidence="1" key="2">
    <citation type="journal article" date="2022" name="BMC Genomics">
        <title>Comparative genome analysis of mycobacteria focusing on tRNA and non-coding RNA.</title>
        <authorList>
            <person name="Behra P.R.K."/>
            <person name="Pettersson B.M.F."/>
            <person name="Ramesh M."/>
            <person name="Das S."/>
            <person name="Dasgupta S."/>
            <person name="Kirsebom L.A."/>
        </authorList>
    </citation>
    <scope>NUCLEOTIDE SEQUENCE</scope>
    <source>
        <strain evidence="1">DSM 44838</strain>
    </source>
</reference>
<dbReference type="AlphaFoldDB" id="A0A9X3C2N2"/>
<organism evidence="1 2">
    <name type="scientific">Mycobacterium yunnanensis</name>
    <dbReference type="NCBI Taxonomy" id="368477"/>
    <lineage>
        <taxon>Bacteria</taxon>
        <taxon>Bacillati</taxon>
        <taxon>Actinomycetota</taxon>
        <taxon>Actinomycetes</taxon>
        <taxon>Mycobacteriales</taxon>
        <taxon>Mycobacteriaceae</taxon>
        <taxon>Mycobacterium</taxon>
    </lineage>
</organism>
<accession>A0A9X3C2N2</accession>
<protein>
    <submittedName>
        <fullName evidence="1">Uncharacterized protein</fullName>
    </submittedName>
</protein>
<evidence type="ECO:0000313" key="2">
    <source>
        <dbReference type="Proteomes" id="UP001141629"/>
    </source>
</evidence>
<comment type="caution">
    <text evidence="1">The sequence shown here is derived from an EMBL/GenBank/DDBJ whole genome shotgun (WGS) entry which is preliminary data.</text>
</comment>